<dbReference type="OrthoDB" id="5519961at2"/>
<proteinExistence type="predicted"/>
<name>A0A1T4NB21_9ACTN</name>
<dbReference type="Proteomes" id="UP000190637">
    <property type="component" value="Unassembled WGS sequence"/>
</dbReference>
<reference evidence="2 3" key="1">
    <citation type="submission" date="2017-02" db="EMBL/GenBank/DDBJ databases">
        <authorList>
            <person name="Peterson S.W."/>
        </authorList>
    </citation>
    <scope>NUCLEOTIDE SEQUENCE [LARGE SCALE GENOMIC DNA]</scope>
    <source>
        <strain evidence="2 3">DSM 45154</strain>
    </source>
</reference>
<dbReference type="EMBL" id="FUWS01000003">
    <property type="protein sequence ID" value="SJZ76257.1"/>
    <property type="molecule type" value="Genomic_DNA"/>
</dbReference>
<organism evidence="2 3">
    <name type="scientific">Marinactinospora thermotolerans DSM 45154</name>
    <dbReference type="NCBI Taxonomy" id="1122192"/>
    <lineage>
        <taxon>Bacteria</taxon>
        <taxon>Bacillati</taxon>
        <taxon>Actinomycetota</taxon>
        <taxon>Actinomycetes</taxon>
        <taxon>Streptosporangiales</taxon>
        <taxon>Nocardiopsidaceae</taxon>
        <taxon>Marinactinospora</taxon>
    </lineage>
</organism>
<dbReference type="RefSeq" id="WP_078760750.1">
    <property type="nucleotide sequence ID" value="NZ_FUWS01000003.1"/>
</dbReference>
<sequence>MERGSDKHGPRIDEQMQEEVQGALKANRPTRADEGREPEPLVNDDGRPATDPQAGLDEDERA</sequence>
<feature type="region of interest" description="Disordered" evidence="1">
    <location>
        <begin position="1"/>
        <end position="62"/>
    </location>
</feature>
<gene>
    <name evidence="2" type="ORF">SAMN02745673_01361</name>
</gene>
<protein>
    <submittedName>
        <fullName evidence="2">Uncharacterized protein</fullName>
    </submittedName>
</protein>
<evidence type="ECO:0000256" key="1">
    <source>
        <dbReference type="SAM" id="MobiDB-lite"/>
    </source>
</evidence>
<keyword evidence="3" id="KW-1185">Reference proteome</keyword>
<evidence type="ECO:0000313" key="3">
    <source>
        <dbReference type="Proteomes" id="UP000190637"/>
    </source>
</evidence>
<dbReference type="AlphaFoldDB" id="A0A1T4NB21"/>
<accession>A0A1T4NB21</accession>
<feature type="compositionally biased region" description="Basic and acidic residues" evidence="1">
    <location>
        <begin position="30"/>
        <end position="48"/>
    </location>
</feature>
<evidence type="ECO:0000313" key="2">
    <source>
        <dbReference type="EMBL" id="SJZ76257.1"/>
    </source>
</evidence>
<feature type="compositionally biased region" description="Basic and acidic residues" evidence="1">
    <location>
        <begin position="1"/>
        <end position="14"/>
    </location>
</feature>
<dbReference type="STRING" id="1122192.SAMN02745673_01361"/>